<dbReference type="PANTHER" id="PTHR43075">
    <property type="entry name" value="FORMATE LYASE ACTIVATING ENZYME, PUTATIVE (AFU_ORTHOLOGUE AFUA_2G15630)-RELATED"/>
    <property type="match status" value="1"/>
</dbReference>
<keyword evidence="2" id="KW-0479">Metal-binding</keyword>
<dbReference type="GO" id="GO:0003824">
    <property type="term" value="F:catalytic activity"/>
    <property type="evidence" value="ECO:0007669"/>
    <property type="project" value="InterPro"/>
</dbReference>
<evidence type="ECO:0000256" key="1">
    <source>
        <dbReference type="ARBA" id="ARBA00022691"/>
    </source>
</evidence>
<dbReference type="InterPro" id="IPR013785">
    <property type="entry name" value="Aldolase_TIM"/>
</dbReference>
<dbReference type="AlphaFoldDB" id="A0A382BWV6"/>
<name>A0A382BWV6_9ZZZZ</name>
<keyword evidence="1" id="KW-0949">S-adenosyl-L-methionine</keyword>
<dbReference type="Gene3D" id="3.20.20.70">
    <property type="entry name" value="Aldolase class I"/>
    <property type="match status" value="1"/>
</dbReference>
<dbReference type="InterPro" id="IPR040085">
    <property type="entry name" value="MJ0674-like"/>
</dbReference>
<proteinExistence type="predicted"/>
<feature type="domain" description="Radical SAM core" evidence="5">
    <location>
        <begin position="91"/>
        <end position="222"/>
    </location>
</feature>
<accession>A0A382BWV6</accession>
<evidence type="ECO:0000259" key="5">
    <source>
        <dbReference type="Pfam" id="PF04055"/>
    </source>
</evidence>
<dbReference type="GO" id="GO:0051536">
    <property type="term" value="F:iron-sulfur cluster binding"/>
    <property type="evidence" value="ECO:0007669"/>
    <property type="project" value="UniProtKB-KW"/>
</dbReference>
<sequence length="232" mass="26568">MPKSTSSFRISSQEFEPAYMELFQSGELFRRSRQALRHLENCKVCPRNCEVNRLENEHAVCKTGRNAIVGSYAPHFGEEDCLRGTRGSGTIFFSLCNLKCVFCQNYDISQDGEGIEVSPEDLAAMMLDLQQRGCHNINFVTPEHVVPQILEALPLAVQMGLRLPLVYNTGAYDSMDSMRLMDGIVDIYMPDFKYWDNDRSKKYLKAKDYPETAQTVIREMHRQVGDLVLDEY</sequence>
<dbReference type="SUPFAM" id="SSF102114">
    <property type="entry name" value="Radical SAM enzymes"/>
    <property type="match status" value="1"/>
</dbReference>
<feature type="non-terminal residue" evidence="6">
    <location>
        <position position="232"/>
    </location>
</feature>
<keyword evidence="4" id="KW-0411">Iron-sulfur</keyword>
<dbReference type="SFLD" id="SFLDS00029">
    <property type="entry name" value="Radical_SAM"/>
    <property type="match status" value="1"/>
</dbReference>
<evidence type="ECO:0000256" key="3">
    <source>
        <dbReference type="ARBA" id="ARBA00023004"/>
    </source>
</evidence>
<dbReference type="InterPro" id="IPR058240">
    <property type="entry name" value="rSAM_sf"/>
</dbReference>
<dbReference type="Pfam" id="PF04055">
    <property type="entry name" value="Radical_SAM"/>
    <property type="match status" value="1"/>
</dbReference>
<dbReference type="InterPro" id="IPR007197">
    <property type="entry name" value="rSAM"/>
</dbReference>
<reference evidence="6" key="1">
    <citation type="submission" date="2018-05" db="EMBL/GenBank/DDBJ databases">
        <authorList>
            <person name="Lanie J.A."/>
            <person name="Ng W.-L."/>
            <person name="Kazmierczak K.M."/>
            <person name="Andrzejewski T.M."/>
            <person name="Davidsen T.M."/>
            <person name="Wayne K.J."/>
            <person name="Tettelin H."/>
            <person name="Glass J.I."/>
            <person name="Rusch D."/>
            <person name="Podicherti R."/>
            <person name="Tsui H.-C.T."/>
            <person name="Winkler M.E."/>
        </authorList>
    </citation>
    <scope>NUCLEOTIDE SEQUENCE</scope>
</reference>
<evidence type="ECO:0000256" key="4">
    <source>
        <dbReference type="ARBA" id="ARBA00023014"/>
    </source>
</evidence>
<evidence type="ECO:0000313" key="6">
    <source>
        <dbReference type="EMBL" id="SVB18285.1"/>
    </source>
</evidence>
<dbReference type="SFLD" id="SFLDG01099">
    <property type="entry name" value="Uncharacterised_Radical_SAM_Su"/>
    <property type="match status" value="1"/>
</dbReference>
<dbReference type="EMBL" id="UINC01031749">
    <property type="protein sequence ID" value="SVB18285.1"/>
    <property type="molecule type" value="Genomic_DNA"/>
</dbReference>
<dbReference type="PANTHER" id="PTHR43075:SF1">
    <property type="entry name" value="FORMATE LYASE ACTIVATING ENZYME, PUTATIVE (AFU_ORTHOLOGUE AFUA_2G15630)-RELATED"/>
    <property type="match status" value="1"/>
</dbReference>
<dbReference type="GO" id="GO:0046872">
    <property type="term" value="F:metal ion binding"/>
    <property type="evidence" value="ECO:0007669"/>
    <property type="project" value="UniProtKB-KW"/>
</dbReference>
<protein>
    <recommendedName>
        <fullName evidence="5">Radical SAM core domain-containing protein</fullName>
    </recommendedName>
</protein>
<gene>
    <name evidence="6" type="ORF">METZ01_LOCUS171139</name>
</gene>
<organism evidence="6">
    <name type="scientific">marine metagenome</name>
    <dbReference type="NCBI Taxonomy" id="408172"/>
    <lineage>
        <taxon>unclassified sequences</taxon>
        <taxon>metagenomes</taxon>
        <taxon>ecological metagenomes</taxon>
    </lineage>
</organism>
<keyword evidence="3" id="KW-0408">Iron</keyword>
<evidence type="ECO:0000256" key="2">
    <source>
        <dbReference type="ARBA" id="ARBA00022723"/>
    </source>
</evidence>